<reference evidence="4" key="2">
    <citation type="journal article" date="2024" name="Nature">
        <title>Anoxygenic phototroph of the Chloroflexota uses a type I reaction centre.</title>
        <authorList>
            <person name="Tsuji J.M."/>
            <person name="Shaw N.A."/>
            <person name="Nagashima S."/>
            <person name="Venkiteswaran J.J."/>
            <person name="Schiff S.L."/>
            <person name="Watanabe T."/>
            <person name="Fukui M."/>
            <person name="Hanada S."/>
            <person name="Tank M."/>
            <person name="Neufeld J.D."/>
        </authorList>
    </citation>
    <scope>NUCLEOTIDE SEQUENCE</scope>
    <source>
        <strain evidence="4">L227-S17</strain>
    </source>
</reference>
<gene>
    <name evidence="3" type="ORF">HXX08_20155</name>
    <name evidence="4" type="ORF">OZ401_003714</name>
</gene>
<organism evidence="3 5">
    <name type="scientific">Candidatus Chlorohelix allophototropha</name>
    <dbReference type="NCBI Taxonomy" id="3003348"/>
    <lineage>
        <taxon>Bacteria</taxon>
        <taxon>Bacillati</taxon>
        <taxon>Chloroflexota</taxon>
        <taxon>Chloroflexia</taxon>
        <taxon>Candidatus Chloroheliales</taxon>
        <taxon>Candidatus Chloroheliaceae</taxon>
        <taxon>Candidatus Chlorohelix</taxon>
    </lineage>
</organism>
<evidence type="ECO:0000313" key="3">
    <source>
        <dbReference type="EMBL" id="NWJ48174.1"/>
    </source>
</evidence>
<dbReference type="InterPro" id="IPR046801">
    <property type="entry name" value="OpcA_G6PD_N"/>
</dbReference>
<evidence type="ECO:0000259" key="2">
    <source>
        <dbReference type="Pfam" id="PF20171"/>
    </source>
</evidence>
<dbReference type="InterPro" id="IPR046802">
    <property type="entry name" value="OpcA_G6PD_C"/>
</dbReference>
<feature type="domain" description="Glucose-6-phosphate dehydrogenase assembly protein OpcA C-terminal" evidence="2">
    <location>
        <begin position="216"/>
        <end position="395"/>
    </location>
</feature>
<dbReference type="PANTHER" id="PTHR38658:SF1">
    <property type="entry name" value="OXPP CYCLE PROTEIN OPCA-RELATED"/>
    <property type="match status" value="1"/>
</dbReference>
<evidence type="ECO:0000259" key="1">
    <source>
        <dbReference type="Pfam" id="PF10128"/>
    </source>
</evidence>
<protein>
    <submittedName>
        <fullName evidence="3">Glucose-6-phosphate dehydrogenase assembly protein OpcA</fullName>
    </submittedName>
</protein>
<evidence type="ECO:0000313" key="4">
    <source>
        <dbReference type="EMBL" id="WJW68111.1"/>
    </source>
</evidence>
<evidence type="ECO:0000313" key="6">
    <source>
        <dbReference type="Proteomes" id="UP001431572"/>
    </source>
</evidence>
<dbReference type="Pfam" id="PF20171">
    <property type="entry name" value="OpcA_G6PD_C"/>
    <property type="match status" value="1"/>
</dbReference>
<reference evidence="3 5" key="1">
    <citation type="submission" date="2020-06" db="EMBL/GenBank/DDBJ databases">
        <title>Anoxygenic phototrophic Chloroflexota member uses a Type I reaction center.</title>
        <authorList>
            <person name="Tsuji J.M."/>
            <person name="Shaw N.A."/>
            <person name="Nagashima S."/>
            <person name="Venkiteswaran J."/>
            <person name="Schiff S.L."/>
            <person name="Hanada S."/>
            <person name="Tank M."/>
            <person name="Neufeld J.D."/>
        </authorList>
    </citation>
    <scope>NUCLEOTIDE SEQUENCE [LARGE SCALE GENOMIC DNA]</scope>
    <source>
        <strain evidence="3">L227-S17</strain>
    </source>
</reference>
<name>A0A8T7M7Y5_9CHLR</name>
<sequence>MTDNTNSKIFGSGTGTINSDSLQQIIEQGQAHTVALEDIEKGITALWQATEMTRQPDSEPAVMRACVLNLVICTETDEELEHATNSIARLTWTYPSRSIVLLSKPNDPEEEITAWISAHCQMPDPKGQKVCCEQITIEGRGSGAERISSMVLPLLVSDLPVVLWWRYDLGSQFNLFQHLFETADRLVVDSRLFKKPTASFKQLADLAKSTQHKVNISDLNWARLTPWRSAISQFFDNTNFLPYLYAVDKLEIEYEAPYDIEQPNFSEALLLVGWFAKVLNWKPAFALKVRGSNASLIIDRGGQPLNIEFHGHNERKDESGGITSLRVYSSLPDENREAVFTLTLSDDLEHAHSKIEENGQIVSTFSALLPLRDVTDLMHEELSVVGGDLLFEEALVYAGKFGGSGS</sequence>
<dbReference type="Proteomes" id="UP001431572">
    <property type="component" value="Chromosome 2"/>
</dbReference>
<proteinExistence type="predicted"/>
<dbReference type="PANTHER" id="PTHR38658">
    <property type="entry name" value="OXPP CYCLE PROTEIN OPCA-RELATED"/>
    <property type="match status" value="1"/>
</dbReference>
<accession>A0A8T7M7Y5</accession>
<dbReference type="AlphaFoldDB" id="A0A8T7M7Y5"/>
<dbReference type="Proteomes" id="UP000521676">
    <property type="component" value="Unassembled WGS sequence"/>
</dbReference>
<dbReference type="EMBL" id="CP128400">
    <property type="protein sequence ID" value="WJW68111.1"/>
    <property type="molecule type" value="Genomic_DNA"/>
</dbReference>
<dbReference type="EMBL" id="JACATZ010000003">
    <property type="protein sequence ID" value="NWJ48174.1"/>
    <property type="molecule type" value="Genomic_DNA"/>
</dbReference>
<evidence type="ECO:0000313" key="5">
    <source>
        <dbReference type="Proteomes" id="UP000521676"/>
    </source>
</evidence>
<keyword evidence="6" id="KW-1185">Reference proteome</keyword>
<dbReference type="InterPro" id="IPR004555">
    <property type="entry name" value="G6PDH_assembly_OpcA"/>
</dbReference>
<dbReference type="RefSeq" id="WP_341470015.1">
    <property type="nucleotide sequence ID" value="NZ_CP128400.1"/>
</dbReference>
<dbReference type="Pfam" id="PF10128">
    <property type="entry name" value="OpcA_G6PD_assem"/>
    <property type="match status" value="1"/>
</dbReference>
<feature type="domain" description="Glucose-6-phosphate dehydrogenase assembly protein OpcA N-terminal" evidence="1">
    <location>
        <begin position="93"/>
        <end position="204"/>
    </location>
</feature>